<dbReference type="AlphaFoldDB" id="A0A409XVS2"/>
<sequence length="252" mass="28071">MEKNRIEIPPEIVDVIVFAAAARRHIFSTITVDLIKHGINAPPYDSGCDHRRSRDDMGQRIAILIELLCTSEESDLALIVRQVDLNVTGSDRWVLADDSNIDSLLAILRQRAVNLHTFSLQIKDTFSWTDIRPCTAQLLNDLVEAAPISILNFSKITGIPYQLVAHCYPDPMVLDLEFSTFAMDTAAIGAAVTDQFDLIASLPSRGRYHFKCDNDGRLVLIALRSFLYSHEGSPQLAALLRARSHSLETISL</sequence>
<comment type="caution">
    <text evidence="1">The sequence shown here is derived from an EMBL/GenBank/DDBJ whole genome shotgun (WGS) entry which is preliminary data.</text>
</comment>
<gene>
    <name evidence="1" type="ORF">CVT25_007229</name>
</gene>
<evidence type="ECO:0000313" key="1">
    <source>
        <dbReference type="EMBL" id="PPQ94857.1"/>
    </source>
</evidence>
<dbReference type="InParanoid" id="A0A409XVS2"/>
<organism evidence="1 2">
    <name type="scientific">Psilocybe cyanescens</name>
    <dbReference type="NCBI Taxonomy" id="93625"/>
    <lineage>
        <taxon>Eukaryota</taxon>
        <taxon>Fungi</taxon>
        <taxon>Dikarya</taxon>
        <taxon>Basidiomycota</taxon>
        <taxon>Agaricomycotina</taxon>
        <taxon>Agaricomycetes</taxon>
        <taxon>Agaricomycetidae</taxon>
        <taxon>Agaricales</taxon>
        <taxon>Agaricineae</taxon>
        <taxon>Strophariaceae</taxon>
        <taxon>Psilocybe</taxon>
    </lineage>
</organism>
<proteinExistence type="predicted"/>
<dbReference type="EMBL" id="NHYD01000222">
    <property type="protein sequence ID" value="PPQ94857.1"/>
    <property type="molecule type" value="Genomic_DNA"/>
</dbReference>
<keyword evidence="2" id="KW-1185">Reference proteome</keyword>
<name>A0A409XVS2_PSICY</name>
<dbReference type="Proteomes" id="UP000283269">
    <property type="component" value="Unassembled WGS sequence"/>
</dbReference>
<protein>
    <submittedName>
        <fullName evidence="1">Uncharacterized protein</fullName>
    </submittedName>
</protein>
<dbReference type="OrthoDB" id="2788229at2759"/>
<reference evidence="1 2" key="1">
    <citation type="journal article" date="2018" name="Evol. Lett.">
        <title>Horizontal gene cluster transfer increased hallucinogenic mushroom diversity.</title>
        <authorList>
            <person name="Reynolds H.T."/>
            <person name="Vijayakumar V."/>
            <person name="Gluck-Thaler E."/>
            <person name="Korotkin H.B."/>
            <person name="Matheny P.B."/>
            <person name="Slot J.C."/>
        </authorList>
    </citation>
    <scope>NUCLEOTIDE SEQUENCE [LARGE SCALE GENOMIC DNA]</scope>
    <source>
        <strain evidence="1 2">2631</strain>
    </source>
</reference>
<accession>A0A409XVS2</accession>
<evidence type="ECO:0000313" key="2">
    <source>
        <dbReference type="Proteomes" id="UP000283269"/>
    </source>
</evidence>